<sequence>MKKILYLIFIFCSFIIFGQKKYSTNEILKIFPFSKATKVKMISYNKDFLSEFPIPLPPIGHGIDSATIKKMMAEQKFPIKLENILGKENLNGIDQSKTLNFKEIFELSKLLYNTCGKFSSDLREANKCFFPRNAILFYDENDKIFEILEICFECQRIRFTSENSLEINEMCLNFYSQLEKLFKDNGFQTQPIRNY</sequence>
<name>A0ABT2W4B0_9FLAO</name>
<dbReference type="EMBL" id="JAOTEM010000001">
    <property type="protein sequence ID" value="MCU7617051.1"/>
    <property type="molecule type" value="Genomic_DNA"/>
</dbReference>
<evidence type="ECO:0008006" key="3">
    <source>
        <dbReference type="Google" id="ProtNLM"/>
    </source>
</evidence>
<keyword evidence="2" id="KW-1185">Reference proteome</keyword>
<dbReference type="RefSeq" id="WP_263002468.1">
    <property type="nucleotide sequence ID" value="NZ_JAOTEM010000001.1"/>
</dbReference>
<proteinExistence type="predicted"/>
<protein>
    <recommendedName>
        <fullName evidence="3">Secreted protein</fullName>
    </recommendedName>
</protein>
<dbReference type="Proteomes" id="UP001208649">
    <property type="component" value="Unassembled WGS sequence"/>
</dbReference>
<evidence type="ECO:0000313" key="1">
    <source>
        <dbReference type="EMBL" id="MCU7617051.1"/>
    </source>
</evidence>
<organism evidence="1 2">
    <name type="scientific">Chryseobacterium edaphi</name>
    <dbReference type="NCBI Taxonomy" id="2976532"/>
    <lineage>
        <taxon>Bacteria</taxon>
        <taxon>Pseudomonadati</taxon>
        <taxon>Bacteroidota</taxon>
        <taxon>Flavobacteriia</taxon>
        <taxon>Flavobacteriales</taxon>
        <taxon>Weeksellaceae</taxon>
        <taxon>Chryseobacterium group</taxon>
        <taxon>Chryseobacterium</taxon>
    </lineage>
</organism>
<accession>A0ABT2W4B0</accession>
<gene>
    <name evidence="1" type="ORF">NZ698_07560</name>
</gene>
<evidence type="ECO:0000313" key="2">
    <source>
        <dbReference type="Proteomes" id="UP001208649"/>
    </source>
</evidence>
<comment type="caution">
    <text evidence="1">The sequence shown here is derived from an EMBL/GenBank/DDBJ whole genome shotgun (WGS) entry which is preliminary data.</text>
</comment>
<reference evidence="2" key="1">
    <citation type="submission" date="2023-07" db="EMBL/GenBank/DDBJ databases">
        <title>Chryseobacterium sp. strain PBS4-4 Genome sequencing and assembly.</title>
        <authorList>
            <person name="Jung Y."/>
        </authorList>
    </citation>
    <scope>NUCLEOTIDE SEQUENCE [LARGE SCALE GENOMIC DNA]</scope>
    <source>
        <strain evidence="2">PBS4-4</strain>
    </source>
</reference>